<dbReference type="PANTHER" id="PTHR11644">
    <property type="entry name" value="CYTIDINE DEAMINASE"/>
    <property type="match status" value="1"/>
</dbReference>
<comment type="cofactor">
    <cofactor evidence="1 13 14">
        <name>Zn(2+)</name>
        <dbReference type="ChEBI" id="CHEBI:29105"/>
    </cofactor>
</comment>
<dbReference type="GO" id="GO:0008270">
    <property type="term" value="F:zinc ion binding"/>
    <property type="evidence" value="ECO:0007669"/>
    <property type="project" value="UniProtKB-UniRule"/>
</dbReference>
<evidence type="ECO:0000256" key="5">
    <source>
        <dbReference type="ARBA" id="ARBA00018266"/>
    </source>
</evidence>
<evidence type="ECO:0000256" key="2">
    <source>
        <dbReference type="ARBA" id="ARBA00003949"/>
    </source>
</evidence>
<dbReference type="Gene3D" id="3.40.140.10">
    <property type="entry name" value="Cytidine Deaminase, domain 2"/>
    <property type="match status" value="1"/>
</dbReference>
<evidence type="ECO:0000256" key="4">
    <source>
        <dbReference type="ARBA" id="ARBA00012783"/>
    </source>
</evidence>
<keyword evidence="8 13" id="KW-0862">Zinc</keyword>
<dbReference type="GO" id="GO:0004126">
    <property type="term" value="F:cytidine deaminase activity"/>
    <property type="evidence" value="ECO:0007669"/>
    <property type="project" value="UniProtKB-UniRule"/>
</dbReference>
<proteinExistence type="inferred from homology"/>
<protein>
    <recommendedName>
        <fullName evidence="5 14">Cytidine deaminase</fullName>
        <ecNumber evidence="4 14">3.5.4.5</ecNumber>
    </recommendedName>
    <alternativeName>
        <fullName evidence="9 14">Cytidine aminohydrolase</fullName>
    </alternativeName>
</protein>
<keyword evidence="7 14" id="KW-0378">Hydrolase</keyword>
<dbReference type="PANTHER" id="PTHR11644:SF2">
    <property type="entry name" value="CYTIDINE DEAMINASE"/>
    <property type="match status" value="1"/>
</dbReference>
<dbReference type="InterPro" id="IPR016192">
    <property type="entry name" value="APOBEC/CMP_deaminase_Zn-bd"/>
</dbReference>
<evidence type="ECO:0000256" key="9">
    <source>
        <dbReference type="ARBA" id="ARBA00032005"/>
    </source>
</evidence>
<feature type="active site" description="Proton donor" evidence="12">
    <location>
        <position position="56"/>
    </location>
</feature>
<evidence type="ECO:0000256" key="14">
    <source>
        <dbReference type="RuleBase" id="RU364006"/>
    </source>
</evidence>
<feature type="binding site" evidence="13">
    <location>
        <position position="95"/>
    </location>
    <ligand>
        <name>Zn(2+)</name>
        <dbReference type="ChEBI" id="CHEBI:29105"/>
        <note>catalytic</note>
    </ligand>
</feature>
<evidence type="ECO:0000256" key="8">
    <source>
        <dbReference type="ARBA" id="ARBA00022833"/>
    </source>
</evidence>
<dbReference type="InterPro" id="IPR002125">
    <property type="entry name" value="CMP_dCMP_dom"/>
</dbReference>
<feature type="binding site" evidence="13">
    <location>
        <position position="98"/>
    </location>
    <ligand>
        <name>Zn(2+)</name>
        <dbReference type="ChEBI" id="CHEBI:29105"/>
        <note>catalytic</note>
    </ligand>
</feature>
<organism evidence="16">
    <name type="scientific">uncultured Pleomorphomonas sp</name>
    <dbReference type="NCBI Taxonomy" id="442121"/>
    <lineage>
        <taxon>Bacteria</taxon>
        <taxon>Pseudomonadati</taxon>
        <taxon>Pseudomonadota</taxon>
        <taxon>Alphaproteobacteria</taxon>
        <taxon>Hyphomicrobiales</taxon>
        <taxon>Pleomorphomonadaceae</taxon>
        <taxon>Pleomorphomonas</taxon>
        <taxon>environmental samples</taxon>
    </lineage>
</organism>
<dbReference type="NCBIfam" id="NF004064">
    <property type="entry name" value="PRK05578.1"/>
    <property type="match status" value="1"/>
</dbReference>
<dbReference type="EC" id="3.5.4.5" evidence="4 14"/>
<dbReference type="InterPro" id="IPR006262">
    <property type="entry name" value="Cyt_deam_tetra"/>
</dbReference>
<dbReference type="GO" id="GO:0005829">
    <property type="term" value="C:cytosol"/>
    <property type="evidence" value="ECO:0007669"/>
    <property type="project" value="TreeGrafter"/>
</dbReference>
<evidence type="ECO:0000256" key="7">
    <source>
        <dbReference type="ARBA" id="ARBA00022801"/>
    </source>
</evidence>
<feature type="binding site" evidence="13">
    <location>
        <position position="54"/>
    </location>
    <ligand>
        <name>Zn(2+)</name>
        <dbReference type="ChEBI" id="CHEBI:29105"/>
        <note>catalytic</note>
    </ligand>
</feature>
<evidence type="ECO:0000256" key="11">
    <source>
        <dbReference type="ARBA" id="ARBA00049558"/>
    </source>
</evidence>
<evidence type="ECO:0000313" key="16">
    <source>
        <dbReference type="EMBL" id="SCM78188.1"/>
    </source>
</evidence>
<dbReference type="PROSITE" id="PS51747">
    <property type="entry name" value="CYT_DCMP_DEAMINASES_2"/>
    <property type="match status" value="1"/>
</dbReference>
<dbReference type="EMBL" id="FMJD01000010">
    <property type="protein sequence ID" value="SCM78188.1"/>
    <property type="molecule type" value="Genomic_DNA"/>
</dbReference>
<feature type="domain" description="CMP/dCMP-type deaminase" evidence="15">
    <location>
        <begin position="2"/>
        <end position="138"/>
    </location>
</feature>
<evidence type="ECO:0000256" key="6">
    <source>
        <dbReference type="ARBA" id="ARBA00022723"/>
    </source>
</evidence>
<dbReference type="CDD" id="cd01283">
    <property type="entry name" value="cytidine_deaminase"/>
    <property type="match status" value="1"/>
</dbReference>
<comment type="function">
    <text evidence="2 14">This enzyme scavenges exogenous and endogenous cytidine and 2'-deoxycytidine for UMP synthesis.</text>
</comment>
<dbReference type="PROSITE" id="PS00903">
    <property type="entry name" value="CYT_DCMP_DEAMINASES_1"/>
    <property type="match status" value="1"/>
</dbReference>
<dbReference type="GO" id="GO:0042802">
    <property type="term" value="F:identical protein binding"/>
    <property type="evidence" value="ECO:0007669"/>
    <property type="project" value="UniProtKB-ARBA"/>
</dbReference>
<dbReference type="InterPro" id="IPR050202">
    <property type="entry name" value="Cyt/Deoxycyt_deaminase"/>
</dbReference>
<dbReference type="NCBIfam" id="TIGR01354">
    <property type="entry name" value="cyt_deam_tetra"/>
    <property type="match status" value="1"/>
</dbReference>
<dbReference type="Pfam" id="PF00383">
    <property type="entry name" value="dCMP_cyt_deam_1"/>
    <property type="match status" value="1"/>
</dbReference>
<dbReference type="InterPro" id="IPR016193">
    <property type="entry name" value="Cytidine_deaminase-like"/>
</dbReference>
<dbReference type="RefSeq" id="WP_288197941.1">
    <property type="nucleotide sequence ID" value="NZ_LT608334.1"/>
</dbReference>
<evidence type="ECO:0000256" key="12">
    <source>
        <dbReference type="PIRSR" id="PIRSR606262-1"/>
    </source>
</evidence>
<keyword evidence="6 13" id="KW-0479">Metal-binding</keyword>
<evidence type="ECO:0000256" key="10">
    <source>
        <dbReference type="ARBA" id="ARBA00049252"/>
    </source>
</evidence>
<dbReference type="GO" id="GO:0055086">
    <property type="term" value="P:nucleobase-containing small molecule metabolic process"/>
    <property type="evidence" value="ECO:0007669"/>
    <property type="project" value="UniProtKB-ARBA"/>
</dbReference>
<evidence type="ECO:0000256" key="13">
    <source>
        <dbReference type="PIRSR" id="PIRSR606262-3"/>
    </source>
</evidence>
<comment type="catalytic activity">
    <reaction evidence="11 14">
        <text>cytidine + H2O + H(+) = uridine + NH4(+)</text>
        <dbReference type="Rhea" id="RHEA:16069"/>
        <dbReference type="ChEBI" id="CHEBI:15377"/>
        <dbReference type="ChEBI" id="CHEBI:15378"/>
        <dbReference type="ChEBI" id="CHEBI:16704"/>
        <dbReference type="ChEBI" id="CHEBI:17562"/>
        <dbReference type="ChEBI" id="CHEBI:28938"/>
        <dbReference type="EC" id="3.5.4.5"/>
    </reaction>
</comment>
<comment type="catalytic activity">
    <reaction evidence="10 14">
        <text>2'-deoxycytidine + H2O + H(+) = 2'-deoxyuridine + NH4(+)</text>
        <dbReference type="Rhea" id="RHEA:13433"/>
        <dbReference type="ChEBI" id="CHEBI:15377"/>
        <dbReference type="ChEBI" id="CHEBI:15378"/>
        <dbReference type="ChEBI" id="CHEBI:15698"/>
        <dbReference type="ChEBI" id="CHEBI:16450"/>
        <dbReference type="ChEBI" id="CHEBI:28938"/>
        <dbReference type="EC" id="3.5.4.5"/>
    </reaction>
</comment>
<evidence type="ECO:0000256" key="1">
    <source>
        <dbReference type="ARBA" id="ARBA00001947"/>
    </source>
</evidence>
<dbReference type="GO" id="GO:0072527">
    <property type="term" value="P:pyrimidine-containing compound metabolic process"/>
    <property type="evidence" value="ECO:0007669"/>
    <property type="project" value="UniProtKB-ARBA"/>
</dbReference>
<evidence type="ECO:0000259" key="15">
    <source>
        <dbReference type="PROSITE" id="PS51747"/>
    </source>
</evidence>
<reference evidence="16" key="1">
    <citation type="submission" date="2016-08" db="EMBL/GenBank/DDBJ databases">
        <authorList>
            <person name="Seilhamer J.J."/>
        </authorList>
    </citation>
    <scope>NUCLEOTIDE SEQUENCE</scope>
    <source>
        <strain evidence="16">86</strain>
    </source>
</reference>
<gene>
    <name evidence="16" type="ORF">KL86PLE_60510</name>
</gene>
<dbReference type="SUPFAM" id="SSF53927">
    <property type="entry name" value="Cytidine deaminase-like"/>
    <property type="match status" value="1"/>
</dbReference>
<sequence length="139" mass="14670">MADFDQLFAAASAARARAYAPYSNYAVGAALLADDGKVYCGCNVENASFPEGWCAETTAIGHLVMGGARRIVRAVVVASRIDGERVPGGRFCTPCGGCRQRLMEFAASPATEIWAADPDGASQRFTMAELLPAGFVLEE</sequence>
<evidence type="ECO:0000256" key="3">
    <source>
        <dbReference type="ARBA" id="ARBA00006576"/>
    </source>
</evidence>
<name>A0A212LKY9_9HYPH</name>
<comment type="similarity">
    <text evidence="3 14">Belongs to the cytidine and deoxycytidylate deaminase family.</text>
</comment>
<dbReference type="AlphaFoldDB" id="A0A212LKY9"/>
<accession>A0A212LKY9</accession>